<dbReference type="PROSITE" id="PS50222">
    <property type="entry name" value="EF_HAND_2"/>
    <property type="match status" value="2"/>
</dbReference>
<dbReference type="GO" id="GO:0005509">
    <property type="term" value="F:calcium ion binding"/>
    <property type="evidence" value="ECO:0007669"/>
    <property type="project" value="InterPro"/>
</dbReference>
<dbReference type="SUPFAM" id="SSF47473">
    <property type="entry name" value="EF-hand"/>
    <property type="match status" value="1"/>
</dbReference>
<dbReference type="GO" id="GO:0016460">
    <property type="term" value="C:myosin II complex"/>
    <property type="evidence" value="ECO:0007669"/>
    <property type="project" value="TreeGrafter"/>
</dbReference>
<dbReference type="Gene3D" id="1.10.238.10">
    <property type="entry name" value="EF-hand"/>
    <property type="match status" value="2"/>
</dbReference>
<evidence type="ECO:0000256" key="1">
    <source>
        <dbReference type="ARBA" id="ARBA00022737"/>
    </source>
</evidence>
<organism evidence="4">
    <name type="scientific">Wollemia nobilis</name>
    <dbReference type="NCBI Taxonomy" id="56998"/>
    <lineage>
        <taxon>Eukaryota</taxon>
        <taxon>Viridiplantae</taxon>
        <taxon>Streptophyta</taxon>
        <taxon>Embryophyta</taxon>
        <taxon>Tracheophyta</taxon>
        <taxon>Spermatophyta</taxon>
        <taxon>Pinopsida</taxon>
        <taxon>Pinidae</taxon>
        <taxon>Conifers II</taxon>
        <taxon>Araucariales</taxon>
        <taxon>Araucariaceae</taxon>
        <taxon>Wollemia</taxon>
    </lineage>
</organism>
<name>A0A0C9S198_9CONI</name>
<feature type="domain" description="EF-hand" evidence="3">
    <location>
        <begin position="78"/>
        <end position="113"/>
    </location>
</feature>
<dbReference type="PROSITE" id="PS00018">
    <property type="entry name" value="EF_HAND_1"/>
    <property type="match status" value="1"/>
</dbReference>
<dbReference type="FunFam" id="1.10.238.10:FF:000527">
    <property type="entry name" value="Calmodulin-3"/>
    <property type="match status" value="1"/>
</dbReference>
<dbReference type="InterPro" id="IPR002048">
    <property type="entry name" value="EF_hand_dom"/>
</dbReference>
<protein>
    <submittedName>
        <fullName evidence="4">TSA: Wollemia nobilis Ref_Wollemi_Transcript_26054_591 transcribed RNA sequence</fullName>
    </submittedName>
</protein>
<dbReference type="SMART" id="SM00054">
    <property type="entry name" value="EFh"/>
    <property type="match status" value="3"/>
</dbReference>
<keyword evidence="2" id="KW-0106">Calcium</keyword>
<sequence>MGQLTAEQTSKFREAFCFFDKDEDGVLSVKEVGVAMRSAGENASEEQVQEMVKAKGKETVDLATFLDMMEARHVGGNKAEDDLVKAFRFLDRGQTGNIYVGELRHLLTSVGEKLSADEFDQWIDQDKDCDSNGRINVETLVNKLIQSK</sequence>
<dbReference type="Pfam" id="PF13405">
    <property type="entry name" value="EF-hand_6"/>
    <property type="match status" value="1"/>
</dbReference>
<dbReference type="CDD" id="cd00051">
    <property type="entry name" value="EFh"/>
    <property type="match status" value="1"/>
</dbReference>
<dbReference type="PANTHER" id="PTHR23048:SF0">
    <property type="entry name" value="CALMODULIN LIKE 3"/>
    <property type="match status" value="1"/>
</dbReference>
<evidence type="ECO:0000259" key="3">
    <source>
        <dbReference type="PROSITE" id="PS50222"/>
    </source>
</evidence>
<accession>A0A0C9S198</accession>
<evidence type="ECO:0000313" key="4">
    <source>
        <dbReference type="EMBL" id="JAG85537.1"/>
    </source>
</evidence>
<dbReference type="InterPro" id="IPR050230">
    <property type="entry name" value="CALM/Myosin/TropC-like"/>
</dbReference>
<dbReference type="EMBL" id="GCHU01025858">
    <property type="protein sequence ID" value="JAG85537.1"/>
    <property type="molecule type" value="Transcribed_RNA"/>
</dbReference>
<evidence type="ECO:0000256" key="2">
    <source>
        <dbReference type="ARBA" id="ARBA00022837"/>
    </source>
</evidence>
<feature type="domain" description="EF-hand" evidence="3">
    <location>
        <begin position="7"/>
        <end position="42"/>
    </location>
</feature>
<keyword evidence="1" id="KW-0677">Repeat</keyword>
<dbReference type="AlphaFoldDB" id="A0A0C9S198"/>
<dbReference type="PANTHER" id="PTHR23048">
    <property type="entry name" value="MYOSIN LIGHT CHAIN 1, 3"/>
    <property type="match status" value="1"/>
</dbReference>
<dbReference type="Pfam" id="PF13499">
    <property type="entry name" value="EF-hand_7"/>
    <property type="match status" value="1"/>
</dbReference>
<dbReference type="InterPro" id="IPR011992">
    <property type="entry name" value="EF-hand-dom_pair"/>
</dbReference>
<reference evidence="4" key="1">
    <citation type="submission" date="2015-02" db="EMBL/GenBank/DDBJ databases">
        <title>A transcriptome of Wollemia nobilis - a relic of Gondwana.</title>
        <authorList>
            <person name="Chia J.Y."/>
            <person name="Leong Y.S."/>
            <person name="Abdul Karim S."/>
            <person name="Wan Azmi N."/>
            <person name="Hercus R."/>
            <person name="Croft L."/>
        </authorList>
    </citation>
    <scope>NUCLEOTIDE SEQUENCE</scope>
    <source>
        <strain evidence="4">MaeBrown</strain>
        <tissue evidence="4">Leaf</tissue>
    </source>
</reference>
<dbReference type="InterPro" id="IPR018247">
    <property type="entry name" value="EF_Hand_1_Ca_BS"/>
</dbReference>
<proteinExistence type="predicted"/>